<evidence type="ECO:0008006" key="5">
    <source>
        <dbReference type="Google" id="ProtNLM"/>
    </source>
</evidence>
<feature type="domain" description="CAP-associated" evidence="2">
    <location>
        <begin position="69"/>
        <end position="208"/>
    </location>
</feature>
<dbReference type="InterPro" id="IPR014044">
    <property type="entry name" value="CAP_dom"/>
</dbReference>
<dbReference type="Pfam" id="PF00188">
    <property type="entry name" value="CAP"/>
    <property type="match status" value="1"/>
</dbReference>
<dbReference type="SUPFAM" id="SSF55797">
    <property type="entry name" value="PR-1-like"/>
    <property type="match status" value="1"/>
</dbReference>
<reference evidence="3 4" key="1">
    <citation type="submission" date="2016-12" db="EMBL/GenBank/DDBJ databases">
        <title>The whole genome sequencing and assembly of Bacillus cohnii DSM 6307T strain.</title>
        <authorList>
            <person name="Lee Y.-J."/>
            <person name="Yi H."/>
            <person name="Bahn Y.-S."/>
            <person name="Kim J.F."/>
            <person name="Lee D.-W."/>
        </authorList>
    </citation>
    <scope>NUCLEOTIDE SEQUENCE [LARGE SCALE GENOMIC DNA]</scope>
    <source>
        <strain evidence="3 4">DSM 6307</strain>
    </source>
</reference>
<dbReference type="KEGG" id="bcoh:BC6307_13230"/>
<evidence type="ECO:0000259" key="1">
    <source>
        <dbReference type="Pfam" id="PF00188"/>
    </source>
</evidence>
<dbReference type="EMBL" id="CP018866">
    <property type="protein sequence ID" value="AST92177.1"/>
    <property type="molecule type" value="Genomic_DNA"/>
</dbReference>
<dbReference type="Pfam" id="PF14504">
    <property type="entry name" value="CAP_assoc_N"/>
    <property type="match status" value="1"/>
</dbReference>
<keyword evidence="4" id="KW-1185">Reference proteome</keyword>
<dbReference type="PANTHER" id="PTHR31157">
    <property type="entry name" value="SCP DOMAIN-CONTAINING PROTEIN"/>
    <property type="match status" value="1"/>
</dbReference>
<name>A0A223KS29_9BACI</name>
<organism evidence="3 4">
    <name type="scientific">Sutcliffiella cohnii</name>
    <dbReference type="NCBI Taxonomy" id="33932"/>
    <lineage>
        <taxon>Bacteria</taxon>
        <taxon>Bacillati</taxon>
        <taxon>Bacillota</taxon>
        <taxon>Bacilli</taxon>
        <taxon>Bacillales</taxon>
        <taxon>Bacillaceae</taxon>
        <taxon>Sutcliffiella</taxon>
    </lineage>
</organism>
<gene>
    <name evidence="3" type="ORF">BC6307_13230</name>
</gene>
<evidence type="ECO:0000313" key="3">
    <source>
        <dbReference type="EMBL" id="AST92177.1"/>
    </source>
</evidence>
<dbReference type="PANTHER" id="PTHR31157:SF26">
    <property type="entry name" value="SCP-LIKE EXTRACELLULAR PROTEIN"/>
    <property type="match status" value="1"/>
</dbReference>
<evidence type="ECO:0000259" key="2">
    <source>
        <dbReference type="Pfam" id="PF14504"/>
    </source>
</evidence>
<proteinExistence type="predicted"/>
<evidence type="ECO:0000313" key="4">
    <source>
        <dbReference type="Proteomes" id="UP000215224"/>
    </source>
</evidence>
<feature type="domain" description="SCP" evidence="1">
    <location>
        <begin position="240"/>
        <end position="350"/>
    </location>
</feature>
<dbReference type="Gene3D" id="3.40.33.10">
    <property type="entry name" value="CAP"/>
    <property type="match status" value="1"/>
</dbReference>
<dbReference type="STRING" id="1314751.GCA_001591425_03579"/>
<dbReference type="Proteomes" id="UP000215224">
    <property type="component" value="Chromosome"/>
</dbReference>
<protein>
    <recommendedName>
        <fullName evidence="5">SCP domain-containing protein</fullName>
    </recommendedName>
</protein>
<dbReference type="AlphaFoldDB" id="A0A223KS29"/>
<dbReference type="RefSeq" id="WP_066419318.1">
    <property type="nucleotide sequence ID" value="NZ_CP018866.1"/>
</dbReference>
<dbReference type="CDD" id="cd05379">
    <property type="entry name" value="CAP_bacterial"/>
    <property type="match status" value="1"/>
</dbReference>
<accession>A0A223KS29</accession>
<dbReference type="InterPro" id="IPR029410">
    <property type="entry name" value="CAP_assoc"/>
</dbReference>
<sequence>MRNILTIIVIAICAALIIPFQSTFIDFEPKDEDLVAQELRSENELEEETISILPVHKDIQVMEGVGSWISKTDTELISSFGEPDRIDLSPYDYEWWVYNNSLENYVQFGVSEGVIVTAYVIGEEVQNDPFVIGTNYEEVKQKFAFESAINVDYDSGSYRFQLKDENLITRPLLKIGDVFVQLYFDSFEQTLSSIRFLDKETLIKQRPYELVYRGTLIDPESKTEEEWQLIEQGTALQIIDFTNILRERFQLSPVEWHEETAKVAYLHSKDMNNNDYFSHSSPTEGTLSERLTKGNVSFLLAGENIAAKYVDGVAAVEGWLNSEGHRNTLLNENFTHLGVGVYEKYYTQNFIQTWKQ</sequence>
<dbReference type="InterPro" id="IPR035940">
    <property type="entry name" value="CAP_sf"/>
</dbReference>